<sequence length="267" mass="31078">MKRAPQVVTYTSMTQDFVKSADQNHHLPAGYRYYHGHGLAQRCFYHIIYFLAYLICCVYGYLWLGIRIKGKRQMKRTLRKLHAKSSFIYGNHTLAGGDIALSVLMNYPHHISAVVALGNIGIPVIGPMLHQLDFLAVPHTLEERKNFKIAMTHLVEDGTTFMIYPEAHVWPWYTKIRDFSSTSMRYPVRFKTPSFVATTTFHRRRFTWLNPRPAITVYIDGPFYPDNLEASEQEQKGSLHAKIVETMRKRAELSDYQYVIYHKEADK</sequence>
<name>A0A921FVL1_9BIFI</name>
<evidence type="ECO:0000313" key="3">
    <source>
        <dbReference type="Proteomes" id="UP000715651"/>
    </source>
</evidence>
<proteinExistence type="predicted"/>
<dbReference type="GO" id="GO:0016746">
    <property type="term" value="F:acyltransferase activity"/>
    <property type="evidence" value="ECO:0007669"/>
    <property type="project" value="UniProtKB-KW"/>
</dbReference>
<protein>
    <submittedName>
        <fullName evidence="2">1-acyl-sn-glycerol-3-phosphate acyltransferase</fullName>
    </submittedName>
</protein>
<reference evidence="2" key="2">
    <citation type="submission" date="2021-09" db="EMBL/GenBank/DDBJ databases">
        <authorList>
            <person name="Gilroy R."/>
        </authorList>
    </citation>
    <scope>NUCLEOTIDE SEQUENCE</scope>
    <source>
        <strain evidence="2">578</strain>
    </source>
</reference>
<evidence type="ECO:0000256" key="1">
    <source>
        <dbReference type="SAM" id="Phobius"/>
    </source>
</evidence>
<dbReference type="AlphaFoldDB" id="A0A921FVL1"/>
<gene>
    <name evidence="2" type="ORF">K8U78_00570</name>
</gene>
<keyword evidence="1" id="KW-1133">Transmembrane helix</keyword>
<reference evidence="2" key="1">
    <citation type="journal article" date="2021" name="PeerJ">
        <title>Extensive microbial diversity within the chicken gut microbiome revealed by metagenomics and culture.</title>
        <authorList>
            <person name="Gilroy R."/>
            <person name="Ravi A."/>
            <person name="Getino M."/>
            <person name="Pursley I."/>
            <person name="Horton D.L."/>
            <person name="Alikhan N.F."/>
            <person name="Baker D."/>
            <person name="Gharbi K."/>
            <person name="Hall N."/>
            <person name="Watson M."/>
            <person name="Adriaenssens E.M."/>
            <person name="Foster-Nyarko E."/>
            <person name="Jarju S."/>
            <person name="Secka A."/>
            <person name="Antonio M."/>
            <person name="Oren A."/>
            <person name="Chaudhuri R.R."/>
            <person name="La Ragione R."/>
            <person name="Hildebrand F."/>
            <person name="Pallen M.J."/>
        </authorList>
    </citation>
    <scope>NUCLEOTIDE SEQUENCE</scope>
    <source>
        <strain evidence="2">578</strain>
    </source>
</reference>
<keyword evidence="1" id="KW-0472">Membrane</keyword>
<keyword evidence="2" id="KW-0012">Acyltransferase</keyword>
<dbReference type="Proteomes" id="UP000715651">
    <property type="component" value="Unassembled WGS sequence"/>
</dbReference>
<evidence type="ECO:0000313" key="2">
    <source>
        <dbReference type="EMBL" id="HJF17666.1"/>
    </source>
</evidence>
<accession>A0A921FVL1</accession>
<comment type="caution">
    <text evidence="2">The sequence shown here is derived from an EMBL/GenBank/DDBJ whole genome shotgun (WGS) entry which is preliminary data.</text>
</comment>
<feature type="transmembrane region" description="Helical" evidence="1">
    <location>
        <begin position="44"/>
        <end position="66"/>
    </location>
</feature>
<organism evidence="2 3">
    <name type="scientific">Aeriscardovia aeriphila</name>
    <dbReference type="NCBI Taxonomy" id="218139"/>
    <lineage>
        <taxon>Bacteria</taxon>
        <taxon>Bacillati</taxon>
        <taxon>Actinomycetota</taxon>
        <taxon>Actinomycetes</taxon>
        <taxon>Bifidobacteriales</taxon>
        <taxon>Bifidobacteriaceae</taxon>
        <taxon>Aeriscardovia</taxon>
    </lineage>
</organism>
<keyword evidence="1" id="KW-0812">Transmembrane</keyword>
<dbReference type="EMBL" id="DYWK01000002">
    <property type="protein sequence ID" value="HJF17666.1"/>
    <property type="molecule type" value="Genomic_DNA"/>
</dbReference>
<keyword evidence="2" id="KW-0808">Transferase</keyword>